<evidence type="ECO:0008006" key="6">
    <source>
        <dbReference type="Google" id="ProtNLM"/>
    </source>
</evidence>
<dbReference type="VEuPathDB" id="FungiDB:PEXP_078720"/>
<dbReference type="Proteomes" id="UP000030143">
    <property type="component" value="Unassembled WGS sequence"/>
</dbReference>
<feature type="domain" description="HAM1-like N-terminal" evidence="3">
    <location>
        <begin position="222"/>
        <end position="577"/>
    </location>
</feature>
<feature type="compositionally biased region" description="Low complexity" evidence="1">
    <location>
        <begin position="835"/>
        <end position="845"/>
    </location>
</feature>
<keyword evidence="5" id="KW-1185">Reference proteome</keyword>
<gene>
    <name evidence="4" type="ORF">PEX2_104260</name>
</gene>
<feature type="domain" description="HAM1-like N-terminal" evidence="3">
    <location>
        <begin position="2"/>
        <end position="220"/>
    </location>
</feature>
<dbReference type="AlphaFoldDB" id="A0A0A2J557"/>
<dbReference type="Pfam" id="PF19343">
    <property type="entry name" value="HAM1_N"/>
    <property type="match status" value="2"/>
</dbReference>
<feature type="domain" description="HAM1-like C-terminal" evidence="2">
    <location>
        <begin position="589"/>
        <end position="748"/>
    </location>
</feature>
<sequence>MSVNVPTNSKQKEKDINQKLQFFGIYHAFKNSKLPSNKQCDIALNSALNSKALSSPSKELSSDGRILVADLRNVIDAAKKMLLVKNEGELLQDFVWKAQKISGDNIDAKRPGLPVDRETGQQDASKAIDGLKTLGTLMITNGEFRKLLSDAMTLGKDIAADASQKAASQVRPSEEELSQIDQAAEDNVWHEKPNVSKDDLKSKFKKNKAEKGSAASASAAVTEEQTGVSPQDKKKEYSEKTKNYLSEKIPKERREQTVWRLKKMIIEIQGHADYQQAVETLLSMAEQYAGHTKDVSKQGGSSARDVLKTDNVQAVQYNLRTLIERFANYTSLDSFFESLNTVYRDAEKDPELRNWFTNVDNLIRKSLREQGFIMEDGCNRQWNEIYDKGRYLLRERYRGHSDRIVDEVKFLADQFEKDPQNQTLAESFQKLFKDLGHDASGKPTFKPDLLRDLRDVIIPGIFENVRYVPIPRIEVSDPMVDVVVENLCLEGDNLMPNVVEFGSDNYFRWGRKKITSKRDNKIMISMSGIQMDLRDVSYYIKKKEGFPSITDRGIMDIFLGGEGLSVKIAASTAQKDDKEHFFKLDRVNVSIKNMDIKLKKSSHKLLFNTFKPMLFRVVRPALQKVVEGQIREAFRKGDLFAKDIHTEATRAQQAAREDPENAPTIFSRYVDAVRARTQAKAKQVEGVAKRDTKVQTVMTLHDSIFPDIELPGAVSTKATEYADLAAKGERWESPIFSVGSASESTGIPSGGPITKKSAASTHDAGAAGVASAAGVSGATAAAASNTANGSNGNKISEYQSRGFSDEVDQAFVNGKPQNLGETTKHGVNGANGVDGITSGTNGTTVTNGTAINNIGTTV</sequence>
<dbReference type="Gene3D" id="3.15.10.10">
    <property type="entry name" value="Bactericidal permeability-increasing protein, domain 1"/>
    <property type="match status" value="1"/>
</dbReference>
<dbReference type="PANTHER" id="PTHR31138:SF1">
    <property type="entry name" value="PDZ DOMAIN-CONTAINING PROTEIN"/>
    <property type="match status" value="1"/>
</dbReference>
<dbReference type="InterPro" id="IPR045967">
    <property type="entry name" value="HAM1-like_N"/>
</dbReference>
<dbReference type="EMBL" id="JQFZ01000372">
    <property type="protein sequence ID" value="KGO49793.1"/>
    <property type="molecule type" value="Genomic_DNA"/>
</dbReference>
<name>A0A0A2J557_PENEN</name>
<evidence type="ECO:0000256" key="1">
    <source>
        <dbReference type="SAM" id="MobiDB-lite"/>
    </source>
</evidence>
<dbReference type="InterPro" id="IPR027842">
    <property type="entry name" value="HAM1-like_C"/>
</dbReference>
<evidence type="ECO:0000313" key="4">
    <source>
        <dbReference type="EMBL" id="KGO49793.1"/>
    </source>
</evidence>
<evidence type="ECO:0000259" key="2">
    <source>
        <dbReference type="Pfam" id="PF14613"/>
    </source>
</evidence>
<dbReference type="Pfam" id="PF14613">
    <property type="entry name" value="HAM1_C"/>
    <property type="match status" value="1"/>
</dbReference>
<dbReference type="HOGENOM" id="CLU_007183_1_0_1"/>
<feature type="compositionally biased region" description="Basic and acidic residues" evidence="1">
    <location>
        <begin position="231"/>
        <end position="241"/>
    </location>
</feature>
<proteinExistence type="predicted"/>
<feature type="region of interest" description="Disordered" evidence="1">
    <location>
        <begin position="814"/>
        <end position="845"/>
    </location>
</feature>
<dbReference type="STRING" id="27334.A0A0A2J557"/>
<comment type="caution">
    <text evidence="4">The sequence shown here is derived from an EMBL/GenBank/DDBJ whole genome shotgun (WGS) entry which is preliminary data.</text>
</comment>
<feature type="compositionally biased region" description="Basic and acidic residues" evidence="1">
    <location>
        <begin position="187"/>
        <end position="211"/>
    </location>
</feature>
<organism evidence="4 5">
    <name type="scientific">Penicillium expansum</name>
    <name type="common">Blue mold rot fungus</name>
    <dbReference type="NCBI Taxonomy" id="27334"/>
    <lineage>
        <taxon>Eukaryota</taxon>
        <taxon>Fungi</taxon>
        <taxon>Dikarya</taxon>
        <taxon>Ascomycota</taxon>
        <taxon>Pezizomycotina</taxon>
        <taxon>Eurotiomycetes</taxon>
        <taxon>Eurotiomycetidae</taxon>
        <taxon>Eurotiales</taxon>
        <taxon>Aspergillaceae</taxon>
        <taxon>Penicillium</taxon>
    </lineage>
</organism>
<dbReference type="PANTHER" id="PTHR31138">
    <property type="entry name" value="CHROMOSOME 19, WHOLE GENOME SHOTGUN SEQUENCE"/>
    <property type="match status" value="1"/>
</dbReference>
<evidence type="ECO:0000313" key="5">
    <source>
        <dbReference type="Proteomes" id="UP000030143"/>
    </source>
</evidence>
<feature type="region of interest" description="Disordered" evidence="1">
    <location>
        <begin position="184"/>
        <end position="241"/>
    </location>
</feature>
<dbReference type="GeneID" id="27683116"/>
<protein>
    <recommendedName>
        <fullName evidence="6">Bactericidal permeability-increasing protein, alpha/beta domain</fullName>
    </recommendedName>
</protein>
<reference evidence="4 5" key="1">
    <citation type="journal article" date="2015" name="Mol. Plant Microbe Interact.">
        <title>Genome, transcriptome, and functional analyses of Penicillium expansum provide new insights into secondary metabolism and pathogenicity.</title>
        <authorList>
            <person name="Ballester A.R."/>
            <person name="Marcet-Houben M."/>
            <person name="Levin E."/>
            <person name="Sela N."/>
            <person name="Selma-Lazaro C."/>
            <person name="Carmona L."/>
            <person name="Wisniewski M."/>
            <person name="Droby S."/>
            <person name="Gonzalez-Candelas L."/>
            <person name="Gabaldon T."/>
        </authorList>
    </citation>
    <scope>NUCLEOTIDE SEQUENCE [LARGE SCALE GENOMIC DNA]</scope>
    <source>
        <strain evidence="4 5">MD-8</strain>
    </source>
</reference>
<dbReference type="RefSeq" id="XP_016593182.1">
    <property type="nucleotide sequence ID" value="XM_016747696.1"/>
</dbReference>
<feature type="region of interest" description="Disordered" evidence="1">
    <location>
        <begin position="737"/>
        <end position="759"/>
    </location>
</feature>
<accession>A0A0A2J557</accession>
<evidence type="ECO:0000259" key="3">
    <source>
        <dbReference type="Pfam" id="PF19343"/>
    </source>
</evidence>